<dbReference type="AlphaFoldDB" id="A0A1F5F5Z4"/>
<organism evidence="2 3">
    <name type="scientific">Candidatus Collierbacteria bacterium RIFOXYA2_FULL_46_10</name>
    <dbReference type="NCBI Taxonomy" id="1817726"/>
    <lineage>
        <taxon>Bacteria</taxon>
        <taxon>Candidatus Collieribacteriota</taxon>
    </lineage>
</organism>
<protein>
    <recommendedName>
        <fullName evidence="4">Type 4 fimbrial biogenesis protein PilX N-terminal domain-containing protein</fullName>
    </recommendedName>
</protein>
<keyword evidence="1" id="KW-0812">Transmembrane</keyword>
<evidence type="ECO:0000313" key="3">
    <source>
        <dbReference type="Proteomes" id="UP000176191"/>
    </source>
</evidence>
<sequence>MKKHSLFKTGNVSVMLVVTIILLVTITTAAVALAVSTTRDTTTFTLGERALAVAESGAENAILLLLRNPSYLGDSNLPIGPGTATIEVTGTNPIIIISTGVVGNLSRRIQVTVTQSDDQLSVSSWQEI</sequence>
<evidence type="ECO:0000313" key="2">
    <source>
        <dbReference type="EMBL" id="OGD75029.1"/>
    </source>
</evidence>
<comment type="caution">
    <text evidence="2">The sequence shown here is derived from an EMBL/GenBank/DDBJ whole genome shotgun (WGS) entry which is preliminary data.</text>
</comment>
<name>A0A1F5F5Z4_9BACT</name>
<dbReference type="EMBL" id="MFAK01000018">
    <property type="protein sequence ID" value="OGD75029.1"/>
    <property type="molecule type" value="Genomic_DNA"/>
</dbReference>
<feature type="transmembrane region" description="Helical" evidence="1">
    <location>
        <begin position="12"/>
        <end position="35"/>
    </location>
</feature>
<dbReference type="Proteomes" id="UP000176191">
    <property type="component" value="Unassembled WGS sequence"/>
</dbReference>
<proteinExistence type="predicted"/>
<reference evidence="2 3" key="1">
    <citation type="journal article" date="2016" name="Nat. Commun.">
        <title>Thousands of microbial genomes shed light on interconnected biogeochemical processes in an aquifer system.</title>
        <authorList>
            <person name="Anantharaman K."/>
            <person name="Brown C.T."/>
            <person name="Hug L.A."/>
            <person name="Sharon I."/>
            <person name="Castelle C.J."/>
            <person name="Probst A.J."/>
            <person name="Thomas B.C."/>
            <person name="Singh A."/>
            <person name="Wilkins M.J."/>
            <person name="Karaoz U."/>
            <person name="Brodie E.L."/>
            <person name="Williams K.H."/>
            <person name="Hubbard S.S."/>
            <person name="Banfield J.F."/>
        </authorList>
    </citation>
    <scope>NUCLEOTIDE SEQUENCE [LARGE SCALE GENOMIC DNA]</scope>
</reference>
<evidence type="ECO:0000256" key="1">
    <source>
        <dbReference type="SAM" id="Phobius"/>
    </source>
</evidence>
<keyword evidence="1" id="KW-0472">Membrane</keyword>
<evidence type="ECO:0008006" key="4">
    <source>
        <dbReference type="Google" id="ProtNLM"/>
    </source>
</evidence>
<gene>
    <name evidence="2" type="ORF">A2228_01745</name>
</gene>
<keyword evidence="1" id="KW-1133">Transmembrane helix</keyword>
<accession>A0A1F5F5Z4</accession>